<sequence length="178" mass="20870">MKFLLADMSFSPVWSLVKTYVESHADLHRNFVKSLVDLSKNVQKYTDEAIKIHKTVKERQSKTYDAVNLIQTTTTCLQKAKENYFLRCMELEKLKHENGTSKEVARSEMRVKKAREEYQQYVEKYASVRIEFMTRMSEAAKNFQEVEAVYLSQMKNYISEYAASFLGNQERITLVIGH</sequence>
<dbReference type="GO" id="GO:0005905">
    <property type="term" value="C:clathrin-coated pit"/>
    <property type="evidence" value="ECO:0007669"/>
    <property type="project" value="TreeGrafter"/>
</dbReference>
<dbReference type="GO" id="GO:0048268">
    <property type="term" value="P:clathrin coat assembly"/>
    <property type="evidence" value="ECO:0007669"/>
    <property type="project" value="TreeGrafter"/>
</dbReference>
<reference evidence="6" key="1">
    <citation type="submission" date="2016-06" db="UniProtKB">
        <authorList>
            <consortium name="WormBaseParasite"/>
        </authorList>
    </citation>
    <scope>IDENTIFICATION</scope>
</reference>
<accession>A0A183I8Z5</accession>
<dbReference type="OrthoDB" id="5593455at2759"/>
<protein>
    <submittedName>
        <fullName evidence="6">F-BAR domain-containing protein</fullName>
    </submittedName>
</protein>
<dbReference type="PANTHER" id="PTHR23065:SF15">
    <property type="entry name" value="AT02057P"/>
    <property type="match status" value="1"/>
</dbReference>
<dbReference type="InterPro" id="IPR054713">
    <property type="entry name" value="GMIP/FCHO2-like_FCH"/>
</dbReference>
<dbReference type="InterPro" id="IPR027267">
    <property type="entry name" value="AH/BAR_dom_sf"/>
</dbReference>
<dbReference type="GO" id="GO:0072583">
    <property type="term" value="P:clathrin-dependent endocytosis"/>
    <property type="evidence" value="ECO:0007669"/>
    <property type="project" value="TreeGrafter"/>
</dbReference>
<evidence type="ECO:0000313" key="4">
    <source>
        <dbReference type="EMBL" id="VDO79455.1"/>
    </source>
</evidence>
<evidence type="ECO:0000256" key="1">
    <source>
        <dbReference type="ARBA" id="ARBA00023054"/>
    </source>
</evidence>
<dbReference type="SUPFAM" id="SSF103657">
    <property type="entry name" value="BAR/IMD domain-like"/>
    <property type="match status" value="1"/>
</dbReference>
<dbReference type="Gene3D" id="1.20.1270.60">
    <property type="entry name" value="Arfaptin homology (AH) domain/BAR domain"/>
    <property type="match status" value="1"/>
</dbReference>
<gene>
    <name evidence="4" type="ORF">SBAD_LOCUS89</name>
</gene>
<evidence type="ECO:0000259" key="3">
    <source>
        <dbReference type="Pfam" id="PF22699"/>
    </source>
</evidence>
<feature type="coiled-coil region" evidence="2">
    <location>
        <begin position="104"/>
        <end position="131"/>
    </location>
</feature>
<name>A0A183I8Z5_9BILA</name>
<dbReference type="EMBL" id="UZAM01000124">
    <property type="protein sequence ID" value="VDO79455.1"/>
    <property type="molecule type" value="Genomic_DNA"/>
</dbReference>
<dbReference type="WBParaSite" id="SBAD_0000009801-mRNA-1">
    <property type="protein sequence ID" value="SBAD_0000009801-mRNA-1"/>
    <property type="gene ID" value="SBAD_0000009801"/>
</dbReference>
<dbReference type="GO" id="GO:0030136">
    <property type="term" value="C:clathrin-coated vesicle"/>
    <property type="evidence" value="ECO:0007669"/>
    <property type="project" value="TreeGrafter"/>
</dbReference>
<evidence type="ECO:0000313" key="5">
    <source>
        <dbReference type="Proteomes" id="UP000270296"/>
    </source>
</evidence>
<feature type="domain" description="GMIP/FCHO2-like FCH" evidence="3">
    <location>
        <begin position="6"/>
        <end position="161"/>
    </location>
</feature>
<dbReference type="Proteomes" id="UP000270296">
    <property type="component" value="Unassembled WGS sequence"/>
</dbReference>
<evidence type="ECO:0000313" key="6">
    <source>
        <dbReference type="WBParaSite" id="SBAD_0000009801-mRNA-1"/>
    </source>
</evidence>
<keyword evidence="5" id="KW-1185">Reference proteome</keyword>
<keyword evidence="1 2" id="KW-0175">Coiled coil</keyword>
<dbReference type="AlphaFoldDB" id="A0A183I8Z5"/>
<reference evidence="4 5" key="2">
    <citation type="submission" date="2018-11" db="EMBL/GenBank/DDBJ databases">
        <authorList>
            <consortium name="Pathogen Informatics"/>
        </authorList>
    </citation>
    <scope>NUCLEOTIDE SEQUENCE [LARGE SCALE GENOMIC DNA]</scope>
</reference>
<proteinExistence type="predicted"/>
<dbReference type="GO" id="GO:0005886">
    <property type="term" value="C:plasma membrane"/>
    <property type="evidence" value="ECO:0007669"/>
    <property type="project" value="TreeGrafter"/>
</dbReference>
<dbReference type="Pfam" id="PF22699">
    <property type="entry name" value="GMIP-like_FCH"/>
    <property type="match status" value="1"/>
</dbReference>
<dbReference type="PANTHER" id="PTHR23065">
    <property type="entry name" value="PROLINE-SERINE-THREONINE PHOSPHATASE INTERACTING PROTEIN 1"/>
    <property type="match status" value="1"/>
</dbReference>
<organism evidence="6">
    <name type="scientific">Soboliphyme baturini</name>
    <dbReference type="NCBI Taxonomy" id="241478"/>
    <lineage>
        <taxon>Eukaryota</taxon>
        <taxon>Metazoa</taxon>
        <taxon>Ecdysozoa</taxon>
        <taxon>Nematoda</taxon>
        <taxon>Enoplea</taxon>
        <taxon>Dorylaimia</taxon>
        <taxon>Dioctophymatida</taxon>
        <taxon>Dioctophymatoidea</taxon>
        <taxon>Soboliphymatidae</taxon>
        <taxon>Soboliphyme</taxon>
    </lineage>
</organism>
<evidence type="ECO:0000256" key="2">
    <source>
        <dbReference type="SAM" id="Coils"/>
    </source>
</evidence>